<feature type="binding site" evidence="6">
    <location>
        <position position="227"/>
    </location>
    <ligand>
        <name>FAD</name>
        <dbReference type="ChEBI" id="CHEBI:57692"/>
    </ligand>
</feature>
<keyword evidence="3 7" id="KW-0285">Flavoprotein</keyword>
<dbReference type="AlphaFoldDB" id="A0A5E7IEU9"/>
<dbReference type="PANTHER" id="PTHR11552:SF147">
    <property type="entry name" value="CHOLINE DEHYDROGENASE, MITOCHONDRIAL"/>
    <property type="match status" value="1"/>
</dbReference>
<feature type="domain" description="Glucose-methanol-choline oxidoreductase N-terminal" evidence="9">
    <location>
        <begin position="262"/>
        <end position="276"/>
    </location>
</feature>
<evidence type="ECO:0000256" key="1">
    <source>
        <dbReference type="ARBA" id="ARBA00001974"/>
    </source>
</evidence>
<dbReference type="SUPFAM" id="SSF51905">
    <property type="entry name" value="FAD/NAD(P)-binding domain"/>
    <property type="match status" value="1"/>
</dbReference>
<evidence type="ECO:0000256" key="3">
    <source>
        <dbReference type="ARBA" id="ARBA00022630"/>
    </source>
</evidence>
<dbReference type="Gene3D" id="3.50.50.60">
    <property type="entry name" value="FAD/NAD(P)-binding domain"/>
    <property type="match status" value="1"/>
</dbReference>
<dbReference type="PIRSF" id="PIRSF000137">
    <property type="entry name" value="Alcohol_oxidase"/>
    <property type="match status" value="1"/>
</dbReference>
<dbReference type="InterPro" id="IPR000172">
    <property type="entry name" value="GMC_OxRdtase_N"/>
</dbReference>
<organism evidence="10 11">
    <name type="scientific">Pseudomonas fluorescens</name>
    <dbReference type="NCBI Taxonomy" id="294"/>
    <lineage>
        <taxon>Bacteria</taxon>
        <taxon>Pseudomonadati</taxon>
        <taxon>Pseudomonadota</taxon>
        <taxon>Gammaproteobacteria</taxon>
        <taxon>Pseudomonadales</taxon>
        <taxon>Pseudomonadaceae</taxon>
        <taxon>Pseudomonas</taxon>
    </lineage>
</organism>
<dbReference type="GO" id="GO:0016614">
    <property type="term" value="F:oxidoreductase activity, acting on CH-OH group of donors"/>
    <property type="evidence" value="ECO:0007669"/>
    <property type="project" value="InterPro"/>
</dbReference>
<keyword evidence="4 6" id="KW-0274">FAD</keyword>
<dbReference type="GO" id="GO:0050660">
    <property type="term" value="F:flavin adenine dinucleotide binding"/>
    <property type="evidence" value="ECO:0007669"/>
    <property type="project" value="InterPro"/>
</dbReference>
<feature type="domain" description="Glucose-methanol-choline oxidoreductase N-terminal" evidence="8">
    <location>
        <begin position="85"/>
        <end position="108"/>
    </location>
</feature>
<feature type="binding site" evidence="6">
    <location>
        <begin position="95"/>
        <end position="98"/>
    </location>
    <ligand>
        <name>FAD</name>
        <dbReference type="ChEBI" id="CHEBI:57692"/>
    </ligand>
</feature>
<evidence type="ECO:0000313" key="10">
    <source>
        <dbReference type="EMBL" id="VVO74386.1"/>
    </source>
</evidence>
<dbReference type="Gene3D" id="3.30.560.10">
    <property type="entry name" value="Glucose Oxidase, domain 3"/>
    <property type="match status" value="1"/>
</dbReference>
<dbReference type="RefSeq" id="WP_150635628.1">
    <property type="nucleotide sequence ID" value="NZ_CABVIC010000001.1"/>
</dbReference>
<dbReference type="InterPro" id="IPR012132">
    <property type="entry name" value="GMC_OxRdtase"/>
</dbReference>
<evidence type="ECO:0000259" key="8">
    <source>
        <dbReference type="PROSITE" id="PS00623"/>
    </source>
</evidence>
<gene>
    <name evidence="10" type="ORF">PS847_01480</name>
</gene>
<dbReference type="PANTHER" id="PTHR11552">
    <property type="entry name" value="GLUCOSE-METHANOL-CHOLINE GMC OXIDOREDUCTASE"/>
    <property type="match status" value="1"/>
</dbReference>
<evidence type="ECO:0000256" key="6">
    <source>
        <dbReference type="PIRSR" id="PIRSR000137-2"/>
    </source>
</evidence>
<dbReference type="Pfam" id="PF00732">
    <property type="entry name" value="GMC_oxred_N"/>
    <property type="match status" value="1"/>
</dbReference>
<evidence type="ECO:0000256" key="5">
    <source>
        <dbReference type="ARBA" id="ARBA00023002"/>
    </source>
</evidence>
<feature type="binding site" evidence="6">
    <location>
        <begin position="18"/>
        <end position="19"/>
    </location>
    <ligand>
        <name>FAD</name>
        <dbReference type="ChEBI" id="CHEBI:57692"/>
    </ligand>
</feature>
<evidence type="ECO:0000259" key="9">
    <source>
        <dbReference type="PROSITE" id="PS00624"/>
    </source>
</evidence>
<dbReference type="PROSITE" id="PS00624">
    <property type="entry name" value="GMC_OXRED_2"/>
    <property type="match status" value="1"/>
</dbReference>
<reference evidence="10 11" key="1">
    <citation type="submission" date="2019-09" db="EMBL/GenBank/DDBJ databases">
        <authorList>
            <person name="Chandra G."/>
            <person name="Truman W A."/>
        </authorList>
    </citation>
    <scope>NUCLEOTIDE SEQUENCE [LARGE SCALE GENOMIC DNA]</scope>
    <source>
        <strain evidence="10">PS847</strain>
    </source>
</reference>
<dbReference type="SUPFAM" id="SSF54373">
    <property type="entry name" value="FAD-linked reductases, C-terminal domain"/>
    <property type="match status" value="1"/>
</dbReference>
<dbReference type="InterPro" id="IPR007867">
    <property type="entry name" value="GMC_OxRtase_C"/>
</dbReference>
<dbReference type="Pfam" id="PF05199">
    <property type="entry name" value="GMC_oxred_C"/>
    <property type="match status" value="1"/>
</dbReference>
<comment type="cofactor">
    <cofactor evidence="1 6">
        <name>FAD</name>
        <dbReference type="ChEBI" id="CHEBI:57692"/>
    </cofactor>
</comment>
<feature type="binding site" evidence="6">
    <location>
        <position position="450"/>
    </location>
    <ligand>
        <name>substrate</name>
    </ligand>
</feature>
<sequence>MNPRSAHDYDFIVCGAGTSGCVVAARLADQSGARVLLIEAGEGYSGPEVTEPAQWPLNLGSARDWAFEGQSDPRLNGRRLPLSMGKGLGGGSSINVMVWSRGHRADWEHFAAESGDPAWGYTSVLDYYRRIENWQGSPDATRRGSGGPVHVEQPATPQPLAWATLEAASDLGIPRFDSPNGEMMEGAGGIAVTDLRIKQGKRESVYDAYIQPRLHCPDLTVLTGALVTRVLLVGTRAVGVEVLIAGERRCFHAAAEVVLSMGAVQSPKVLMQSGIGPADELRKHGIVPVVHLPGVGENLQDHLAFACTWEYRQPQAVAGSGCETTLYWKSDSRLEAPDLLHCQLAFAVPSPPEVAIEPPEHGWTMFAGLARPASRGRLRLSGAGPLDAPIIEPNSLSEPEDMAAAHASIELCRALGNSQAFNALIKREVVPGPRERRAMEQFIRNSAVTYWHLSCTAKMGRDALSVVDHQLRVYGIDGLRVADASIMPRITVGNTMAPCVVIGERAADMLLAAYGVTMANTMP</sequence>
<accession>A0A5E7IEU9</accession>
<evidence type="ECO:0000313" key="11">
    <source>
        <dbReference type="Proteomes" id="UP000326067"/>
    </source>
</evidence>
<dbReference type="PROSITE" id="PS51257">
    <property type="entry name" value="PROKAR_LIPOPROTEIN"/>
    <property type="match status" value="1"/>
</dbReference>
<keyword evidence="5 10" id="KW-0560">Oxidoreductase</keyword>
<name>A0A5E7IEU9_PSEFL</name>
<evidence type="ECO:0000256" key="2">
    <source>
        <dbReference type="ARBA" id="ARBA00010790"/>
    </source>
</evidence>
<evidence type="ECO:0000256" key="7">
    <source>
        <dbReference type="RuleBase" id="RU003968"/>
    </source>
</evidence>
<dbReference type="Proteomes" id="UP000326067">
    <property type="component" value="Unassembled WGS sequence"/>
</dbReference>
<evidence type="ECO:0000256" key="4">
    <source>
        <dbReference type="ARBA" id="ARBA00022827"/>
    </source>
</evidence>
<dbReference type="EMBL" id="CABVIC010000001">
    <property type="protein sequence ID" value="VVO74386.1"/>
    <property type="molecule type" value="Genomic_DNA"/>
</dbReference>
<dbReference type="InterPro" id="IPR036188">
    <property type="entry name" value="FAD/NAD-bd_sf"/>
</dbReference>
<proteinExistence type="inferred from homology"/>
<feature type="binding site" evidence="6">
    <location>
        <begin position="451"/>
        <end position="452"/>
    </location>
    <ligand>
        <name>FAD</name>
        <dbReference type="ChEBI" id="CHEBI:57692"/>
    </ligand>
</feature>
<dbReference type="EC" id="1.1.-.-" evidence="10"/>
<dbReference type="PROSITE" id="PS00623">
    <property type="entry name" value="GMC_OXRED_1"/>
    <property type="match status" value="1"/>
</dbReference>
<comment type="similarity">
    <text evidence="2 7">Belongs to the GMC oxidoreductase family.</text>
</comment>
<protein>
    <submittedName>
        <fullName evidence="10">Putative GMC-type oxidoreductase</fullName>
        <ecNumber evidence="10">1.1.-.-</ecNumber>
    </submittedName>
</protein>